<dbReference type="GO" id="GO:0050104">
    <property type="term" value="F:L-gulonate 3-dehydrogenase activity"/>
    <property type="evidence" value="ECO:0007669"/>
    <property type="project" value="UniProtKB-EC"/>
</dbReference>
<comment type="subcellular location">
    <subcellularLocation>
        <location evidence="1">Cytoplasm</location>
    </subcellularLocation>
</comment>
<keyword evidence="6" id="KW-0560">Oxidoreductase</keyword>
<evidence type="ECO:0000256" key="9">
    <source>
        <dbReference type="ARBA" id="ARBA00042709"/>
    </source>
</evidence>
<evidence type="ECO:0000256" key="3">
    <source>
        <dbReference type="ARBA" id="ARBA00011738"/>
    </source>
</evidence>
<evidence type="ECO:0000256" key="10">
    <source>
        <dbReference type="PIRSR" id="PIRSR000105-1"/>
    </source>
</evidence>
<dbReference type="EC" id="1.1.1.45" evidence="8"/>
<dbReference type="GO" id="GO:0070403">
    <property type="term" value="F:NAD+ binding"/>
    <property type="evidence" value="ECO:0007669"/>
    <property type="project" value="InterPro"/>
</dbReference>
<dbReference type="Gene3D" id="1.10.1040.10">
    <property type="entry name" value="N-(1-d-carboxylethyl)-l-norvaline Dehydrogenase, domain 2"/>
    <property type="match status" value="1"/>
</dbReference>
<dbReference type="Gene3D" id="3.40.50.720">
    <property type="entry name" value="NAD(P)-binding Rossmann-like Domain"/>
    <property type="match status" value="1"/>
</dbReference>
<evidence type="ECO:0000256" key="1">
    <source>
        <dbReference type="ARBA" id="ARBA00004496"/>
    </source>
</evidence>
<dbReference type="Proteomes" id="UP000583127">
    <property type="component" value="Unassembled WGS sequence"/>
</dbReference>
<organism evidence="13 14">
    <name type="scientific">Paraburkholderia antibiotica</name>
    <dbReference type="NCBI Taxonomy" id="2728839"/>
    <lineage>
        <taxon>Bacteria</taxon>
        <taxon>Pseudomonadati</taxon>
        <taxon>Pseudomonadota</taxon>
        <taxon>Betaproteobacteria</taxon>
        <taxon>Burkholderiales</taxon>
        <taxon>Burkholderiaceae</taxon>
        <taxon>Paraburkholderia</taxon>
    </lineage>
</organism>
<dbReference type="InterPro" id="IPR008927">
    <property type="entry name" value="6-PGluconate_DH-like_C_sf"/>
</dbReference>
<dbReference type="EMBL" id="JABBFZ010000005">
    <property type="protein sequence ID" value="NML31528.1"/>
    <property type="molecule type" value="Genomic_DNA"/>
</dbReference>
<evidence type="ECO:0000256" key="6">
    <source>
        <dbReference type="ARBA" id="ARBA00023002"/>
    </source>
</evidence>
<evidence type="ECO:0000259" key="12">
    <source>
        <dbReference type="Pfam" id="PF02737"/>
    </source>
</evidence>
<dbReference type="AlphaFoldDB" id="A0A7X9X4Y5"/>
<evidence type="ECO:0000256" key="7">
    <source>
        <dbReference type="ARBA" id="ARBA00023027"/>
    </source>
</evidence>
<evidence type="ECO:0000313" key="13">
    <source>
        <dbReference type="EMBL" id="NML31528.1"/>
    </source>
</evidence>
<evidence type="ECO:0000313" key="14">
    <source>
        <dbReference type="Proteomes" id="UP000583127"/>
    </source>
</evidence>
<feature type="domain" description="3-hydroxyacyl-CoA dehydrogenase NAD binding" evidence="12">
    <location>
        <begin position="10"/>
        <end position="185"/>
    </location>
</feature>
<dbReference type="InterPro" id="IPR013328">
    <property type="entry name" value="6PGD_dom2"/>
</dbReference>
<dbReference type="InterPro" id="IPR006176">
    <property type="entry name" value="3-OHacyl-CoA_DH_NAD-bd"/>
</dbReference>
<dbReference type="PANTHER" id="PTHR48075">
    <property type="entry name" value="3-HYDROXYACYL-COA DEHYDROGENASE FAMILY PROTEIN"/>
    <property type="match status" value="1"/>
</dbReference>
<evidence type="ECO:0000256" key="2">
    <source>
        <dbReference type="ARBA" id="ARBA00009463"/>
    </source>
</evidence>
<feature type="domain" description="3-hydroxyacyl-CoA dehydrogenase C-terminal" evidence="11">
    <location>
        <begin position="191"/>
        <end position="289"/>
    </location>
</feature>
<evidence type="ECO:0000256" key="8">
    <source>
        <dbReference type="ARBA" id="ARBA00038962"/>
    </source>
</evidence>
<comment type="caution">
    <text evidence="13">The sequence shown here is derived from an EMBL/GenBank/DDBJ whole genome shotgun (WGS) entry which is preliminary data.</text>
</comment>
<accession>A0A7X9X4Y5</accession>
<keyword evidence="7" id="KW-0520">NAD</keyword>
<dbReference type="SUPFAM" id="SSF48179">
    <property type="entry name" value="6-phosphogluconate dehydrogenase C-terminal domain-like"/>
    <property type="match status" value="1"/>
</dbReference>
<keyword evidence="4" id="KW-0963">Cytoplasm</keyword>
<protein>
    <recommendedName>
        <fullName evidence="9">L-gulonate 3-dehydrogenase</fullName>
        <ecNumber evidence="8">1.1.1.45</ecNumber>
    </recommendedName>
    <alternativeName>
        <fullName evidence="9">L-gulonate 3-dehydrogenase</fullName>
    </alternativeName>
</protein>
<dbReference type="Pfam" id="PF02737">
    <property type="entry name" value="3HCDH_N"/>
    <property type="match status" value="1"/>
</dbReference>
<dbReference type="PANTHER" id="PTHR48075:SF1">
    <property type="entry name" value="LAMBDA-CRYSTALLIN HOMOLOG"/>
    <property type="match status" value="1"/>
</dbReference>
<evidence type="ECO:0000259" key="11">
    <source>
        <dbReference type="Pfam" id="PF00725"/>
    </source>
</evidence>
<dbReference type="GO" id="GO:0006631">
    <property type="term" value="P:fatty acid metabolic process"/>
    <property type="evidence" value="ECO:0007669"/>
    <property type="project" value="InterPro"/>
</dbReference>
<evidence type="ECO:0000256" key="4">
    <source>
        <dbReference type="ARBA" id="ARBA00022490"/>
    </source>
</evidence>
<dbReference type="PIRSF" id="PIRSF000105">
    <property type="entry name" value="HCDH"/>
    <property type="match status" value="1"/>
</dbReference>
<feature type="site" description="Important for catalytic activity" evidence="10">
    <location>
        <position position="144"/>
    </location>
</feature>
<comment type="subunit">
    <text evidence="3">Homodimer.</text>
</comment>
<dbReference type="GO" id="GO:0005737">
    <property type="term" value="C:cytoplasm"/>
    <property type="evidence" value="ECO:0007669"/>
    <property type="project" value="UniProtKB-SubCell"/>
</dbReference>
<keyword evidence="14" id="KW-1185">Reference proteome</keyword>
<dbReference type="InterPro" id="IPR036291">
    <property type="entry name" value="NAD(P)-bd_dom_sf"/>
</dbReference>
<dbReference type="InterPro" id="IPR006108">
    <property type="entry name" value="3HC_DH_C"/>
</dbReference>
<name>A0A7X9X4Y5_9BURK</name>
<dbReference type="InterPro" id="IPR022694">
    <property type="entry name" value="3-OHacyl-CoA_DH"/>
</dbReference>
<dbReference type="SUPFAM" id="SSF51735">
    <property type="entry name" value="NAD(P)-binding Rossmann-fold domains"/>
    <property type="match status" value="1"/>
</dbReference>
<sequence>MNKATQDLVVGVVGTGLMGVGIATQAALHGYRTIVHDVDPTRLASVAPKAQAVLDELIDAGRIDAAAKQAALARIETQVRLDAIAEARFVIEAIPEVLELKHRLYATLNGLLAADAILASNTSGFPPDQLATPLRAKERFVIAHFWNPPHMIPLVEVVPGSATAPEVTAQTATLMSAIGMEPVVLAKAIPGFVGNRLQFAVLREALNIVRSGAATPEVVDRVMKASLGRRWGIVGPFESADMGGLDTYVDIASHLLPQLAKDEDVIDLLREQVDAGRVGVRSGAGFHDWDEARLARVREGRKRVIERG</sequence>
<dbReference type="Pfam" id="PF00725">
    <property type="entry name" value="3HCDH"/>
    <property type="match status" value="1"/>
</dbReference>
<keyword evidence="5" id="KW-0597">Phosphoprotein</keyword>
<comment type="similarity">
    <text evidence="2">Belongs to the 3-hydroxyacyl-CoA dehydrogenase family.</text>
</comment>
<reference evidence="13 14" key="1">
    <citation type="submission" date="2020-04" db="EMBL/GenBank/DDBJ databases">
        <title>Paraburkholderia sp. G-4-1-8 isolated from soil.</title>
        <authorList>
            <person name="Dahal R.H."/>
        </authorList>
    </citation>
    <scope>NUCLEOTIDE SEQUENCE [LARGE SCALE GENOMIC DNA]</scope>
    <source>
        <strain evidence="13 14">G-4-1-8</strain>
    </source>
</reference>
<evidence type="ECO:0000256" key="5">
    <source>
        <dbReference type="ARBA" id="ARBA00022553"/>
    </source>
</evidence>
<gene>
    <name evidence="13" type="ORF">HHL14_11870</name>
</gene>
<proteinExistence type="inferred from homology"/>